<evidence type="ECO:0000256" key="10">
    <source>
        <dbReference type="ARBA" id="ARBA00023242"/>
    </source>
</evidence>
<evidence type="ECO:0000256" key="1">
    <source>
        <dbReference type="ARBA" id="ARBA00004123"/>
    </source>
</evidence>
<dbReference type="GO" id="GO:0005634">
    <property type="term" value="C:nucleus"/>
    <property type="evidence" value="ECO:0007669"/>
    <property type="project" value="UniProtKB-SubCell"/>
</dbReference>
<feature type="binding site" evidence="13">
    <location>
        <position position="276"/>
    </location>
    <ligand>
        <name>Zn(2+)</name>
        <dbReference type="ChEBI" id="CHEBI:29105"/>
    </ligand>
</feature>
<name>A0A3N0YTI5_ANAGA</name>
<dbReference type="Proteomes" id="UP000281406">
    <property type="component" value="Unassembled WGS sequence"/>
</dbReference>
<dbReference type="InterPro" id="IPR033411">
    <property type="entry name" value="Ribonuclease_PIN"/>
</dbReference>
<dbReference type="PANTHER" id="PTHR12814:SF2">
    <property type="entry name" value="RNA-BINDING PROTEIN NOB1"/>
    <property type="match status" value="1"/>
</dbReference>
<evidence type="ECO:0000256" key="12">
    <source>
        <dbReference type="PIRNR" id="PIRNR037125"/>
    </source>
</evidence>
<dbReference type="PANTHER" id="PTHR12814">
    <property type="entry name" value="RNA-BINDING PROTEIN NOB1"/>
    <property type="match status" value="1"/>
</dbReference>
<dbReference type="GO" id="GO:0030688">
    <property type="term" value="C:preribosome, small subunit precursor"/>
    <property type="evidence" value="ECO:0007669"/>
    <property type="project" value="TreeGrafter"/>
</dbReference>
<dbReference type="PIRSF" id="PIRSF037125">
    <property type="entry name" value="D-site_20S_pre-rRNA_nuclease"/>
    <property type="match status" value="1"/>
</dbReference>
<dbReference type="SUPFAM" id="SSF144206">
    <property type="entry name" value="NOB1 zinc finger-like"/>
    <property type="match status" value="1"/>
</dbReference>
<keyword evidence="5" id="KW-0540">Nuclease</keyword>
<feature type="compositionally biased region" description="Basic residues" evidence="14">
    <location>
        <begin position="384"/>
        <end position="400"/>
    </location>
</feature>
<dbReference type="AlphaFoldDB" id="A0A3N0YTI5"/>
<evidence type="ECO:0000256" key="7">
    <source>
        <dbReference type="ARBA" id="ARBA00022771"/>
    </source>
</evidence>
<feature type="region of interest" description="Disordered" evidence="14">
    <location>
        <begin position="157"/>
        <end position="201"/>
    </location>
</feature>
<dbReference type="OrthoDB" id="446759at2759"/>
<dbReference type="Gene3D" id="6.20.210.10">
    <property type="entry name" value="Nin one binding (NOB1), Zn-ribbon-like"/>
    <property type="match status" value="1"/>
</dbReference>
<feature type="compositionally biased region" description="Basic and acidic residues" evidence="14">
    <location>
        <begin position="164"/>
        <end position="181"/>
    </location>
</feature>
<feature type="binding site" evidence="13">
    <location>
        <position position="273"/>
    </location>
    <ligand>
        <name>Zn(2+)</name>
        <dbReference type="ChEBI" id="CHEBI:29105"/>
    </ligand>
</feature>
<dbReference type="EMBL" id="RJVU01027559">
    <property type="protein sequence ID" value="ROL49008.1"/>
    <property type="molecule type" value="Genomic_DNA"/>
</dbReference>
<keyword evidence="10 12" id="KW-0539">Nucleus</keyword>
<dbReference type="Gene3D" id="3.40.50.1010">
    <property type="entry name" value="5'-nuclease"/>
    <property type="match status" value="1"/>
</dbReference>
<comment type="caution">
    <text evidence="17">The sequence shown here is derived from an EMBL/GenBank/DDBJ whole genome shotgun (WGS) entry which is preliminary data.</text>
</comment>
<dbReference type="InterPro" id="IPR039907">
    <property type="entry name" value="NOB1"/>
</dbReference>
<keyword evidence="8" id="KW-0378">Hydrolase</keyword>
<accession>A0A3N0YTI5</accession>
<evidence type="ECO:0000256" key="9">
    <source>
        <dbReference type="ARBA" id="ARBA00022833"/>
    </source>
</evidence>
<reference evidence="17 18" key="1">
    <citation type="submission" date="2018-10" db="EMBL/GenBank/DDBJ databases">
        <title>Genome assembly for a Yunnan-Guizhou Plateau 3E fish, Anabarilius grahami (Regan), and its evolutionary and genetic applications.</title>
        <authorList>
            <person name="Jiang W."/>
        </authorList>
    </citation>
    <scope>NUCLEOTIDE SEQUENCE [LARGE SCALE GENOMIC DNA]</scope>
    <source>
        <strain evidence="17">AG-KIZ</strain>
        <tissue evidence="17">Muscle</tissue>
    </source>
</reference>
<organism evidence="17 18">
    <name type="scientific">Anabarilius grahami</name>
    <name type="common">Kanglang fish</name>
    <name type="synonym">Barilius grahami</name>
    <dbReference type="NCBI Taxonomy" id="495550"/>
    <lineage>
        <taxon>Eukaryota</taxon>
        <taxon>Metazoa</taxon>
        <taxon>Chordata</taxon>
        <taxon>Craniata</taxon>
        <taxon>Vertebrata</taxon>
        <taxon>Euteleostomi</taxon>
        <taxon>Actinopterygii</taxon>
        <taxon>Neopterygii</taxon>
        <taxon>Teleostei</taxon>
        <taxon>Ostariophysi</taxon>
        <taxon>Cypriniformes</taxon>
        <taxon>Xenocyprididae</taxon>
        <taxon>Xenocypridinae</taxon>
        <taxon>Xenocypridinae incertae sedis</taxon>
        <taxon>Anabarilius</taxon>
    </lineage>
</organism>
<keyword evidence="6 12" id="KW-0479">Metal-binding</keyword>
<evidence type="ECO:0000313" key="17">
    <source>
        <dbReference type="EMBL" id="ROL49008.1"/>
    </source>
</evidence>
<evidence type="ECO:0000313" key="18">
    <source>
        <dbReference type="Proteomes" id="UP000281406"/>
    </source>
</evidence>
<dbReference type="GO" id="GO:0016787">
    <property type="term" value="F:hydrolase activity"/>
    <property type="evidence" value="ECO:0007669"/>
    <property type="project" value="UniProtKB-KW"/>
</dbReference>
<feature type="compositionally biased region" description="Acidic residues" evidence="14">
    <location>
        <begin position="182"/>
        <end position="193"/>
    </location>
</feature>
<dbReference type="GO" id="GO:0008270">
    <property type="term" value="F:zinc ion binding"/>
    <property type="evidence" value="ECO:0007669"/>
    <property type="project" value="UniProtKB-KW"/>
</dbReference>
<feature type="region of interest" description="Disordered" evidence="14">
    <location>
        <begin position="298"/>
        <end position="400"/>
    </location>
</feature>
<evidence type="ECO:0000256" key="5">
    <source>
        <dbReference type="ARBA" id="ARBA00022722"/>
    </source>
</evidence>
<evidence type="ECO:0000256" key="6">
    <source>
        <dbReference type="ARBA" id="ARBA00022723"/>
    </source>
</evidence>
<evidence type="ECO:0000259" key="15">
    <source>
        <dbReference type="Pfam" id="PF08772"/>
    </source>
</evidence>
<evidence type="ECO:0000256" key="2">
    <source>
        <dbReference type="ARBA" id="ARBA00005858"/>
    </source>
</evidence>
<dbReference type="FunFam" id="3.40.50.1010:FF:000018">
    <property type="entry name" value="RNA-binding protein NOB1"/>
    <property type="match status" value="1"/>
</dbReference>
<feature type="binding site" evidence="13">
    <location>
        <position position="261"/>
    </location>
    <ligand>
        <name>Zn(2+)</name>
        <dbReference type="ChEBI" id="CHEBI:29105"/>
    </ligand>
</feature>
<comment type="function">
    <text evidence="11">May play a role in mRNA degradation. Endonuclease required for processing of 20S pre-rRNA precursor and biogenesis of 40S ribosomal subunits.</text>
</comment>
<sequence>MEATMAEHVVADTGAFIKRASLQEIGKNIYTLKDVVDEIRDKPTKKSLAFLPYKLNFKEPFPEHIGFVTEFAKKTGDYPSLSATDIKVLALTYQLEIENVGTDHLKKEPEKKVQICSTQRHPETPVGIAGFHLPSKAVDAITVTNKLESVDLSADSLAAESEEHDGTKGDQHEEEGEKSSDDDAEEKEEEEDGGGWITPSNIKQVQMDAGNWGLSADVKVGCVTTDFAMQNVLIQIGLNVLSVNGMLIKNTRNFILRCHACFKTTTNMNKSFCPNCGHDTLRKVAVTINGDGTMQMHFSRNPKVLNPKGKRYSLPLPQGGKHASNPHLVDDQRFPQQRLSKKARQKTDVFDPDYLAGSSPFSEHDIYSRSANLHLRDTQTGGGGRRRTNPNAARKKFVKK</sequence>
<dbReference type="InterPro" id="IPR014881">
    <property type="entry name" value="NOB1_Zn-bd"/>
</dbReference>
<dbReference type="InterPro" id="IPR017117">
    <property type="entry name" value="Nob1_euk"/>
</dbReference>
<dbReference type="GO" id="GO:0004521">
    <property type="term" value="F:RNA endonuclease activity"/>
    <property type="evidence" value="ECO:0007669"/>
    <property type="project" value="UniProtKB-UniRule"/>
</dbReference>
<evidence type="ECO:0000259" key="16">
    <source>
        <dbReference type="Pfam" id="PF17146"/>
    </source>
</evidence>
<comment type="similarity">
    <text evidence="2 12">Belongs to the NOB1 family.</text>
</comment>
<evidence type="ECO:0000256" key="13">
    <source>
        <dbReference type="PIRSR" id="PIRSR037125-1"/>
    </source>
</evidence>
<dbReference type="CDD" id="cd09876">
    <property type="entry name" value="PIN_Nob1-like"/>
    <property type="match status" value="1"/>
</dbReference>
<proteinExistence type="inferred from homology"/>
<gene>
    <name evidence="17" type="ORF">DPX16_16623</name>
</gene>
<keyword evidence="9 12" id="KW-0862">Zinc</keyword>
<keyword evidence="18" id="KW-1185">Reference proteome</keyword>
<feature type="binding site" evidence="13">
    <location>
        <position position="258"/>
    </location>
    <ligand>
        <name>Zn(2+)</name>
        <dbReference type="ChEBI" id="CHEBI:29105"/>
    </ligand>
</feature>
<keyword evidence="4" id="KW-0597">Phosphoprotein</keyword>
<evidence type="ECO:0000256" key="11">
    <source>
        <dbReference type="ARBA" id="ARBA00045628"/>
    </source>
</evidence>
<dbReference type="InterPro" id="IPR036283">
    <property type="entry name" value="NOB1_Zf-like_sf"/>
</dbReference>
<evidence type="ECO:0000256" key="14">
    <source>
        <dbReference type="SAM" id="MobiDB-lite"/>
    </source>
</evidence>
<feature type="domain" description="Nin one binding (NOB1) Zn-ribbon-like" evidence="15">
    <location>
        <begin position="248"/>
        <end position="320"/>
    </location>
</feature>
<evidence type="ECO:0000256" key="4">
    <source>
        <dbReference type="ARBA" id="ARBA00022553"/>
    </source>
</evidence>
<dbReference type="GO" id="GO:0030490">
    <property type="term" value="P:maturation of SSU-rRNA"/>
    <property type="evidence" value="ECO:0007669"/>
    <property type="project" value="TreeGrafter"/>
</dbReference>
<evidence type="ECO:0000256" key="3">
    <source>
        <dbReference type="ARBA" id="ARBA00018439"/>
    </source>
</evidence>
<comment type="subcellular location">
    <subcellularLocation>
        <location evidence="1 12">Nucleus</location>
    </subcellularLocation>
</comment>
<dbReference type="Pfam" id="PF08772">
    <property type="entry name" value="Zn_ribbon_NOB1"/>
    <property type="match status" value="1"/>
</dbReference>
<keyword evidence="7" id="KW-0863">Zinc-finger</keyword>
<evidence type="ECO:0000256" key="8">
    <source>
        <dbReference type="ARBA" id="ARBA00022801"/>
    </source>
</evidence>
<protein>
    <recommendedName>
        <fullName evidence="3 12">RNA-binding protein NOB1</fullName>
    </recommendedName>
</protein>
<feature type="domain" description="Ribonuclease PIN" evidence="16">
    <location>
        <begin position="9"/>
        <end position="95"/>
    </location>
</feature>
<dbReference type="Pfam" id="PF17146">
    <property type="entry name" value="PIN_6"/>
    <property type="match status" value="1"/>
</dbReference>